<reference evidence="1 2" key="1">
    <citation type="journal article" date="2012" name="Proc. Natl. Acad. Sci. U.S.A.">
        <title>Genome streamlining and chemical defense in a coral reef symbiosis.</title>
        <authorList>
            <person name="Kwan J.C."/>
            <person name="Donia M.S."/>
            <person name="Han A.W."/>
            <person name="Hirose E."/>
            <person name="Haygood M.G."/>
            <person name="Schmidt E.W."/>
        </authorList>
    </citation>
    <scope>NUCLEOTIDE SEQUENCE [LARGE SCALE GENOMIC DNA]</scope>
    <source>
        <strain evidence="1 2">L2</strain>
    </source>
</reference>
<keyword evidence="2" id="KW-1185">Reference proteome</keyword>
<evidence type="ECO:0000313" key="2">
    <source>
        <dbReference type="Proteomes" id="UP000010077"/>
    </source>
</evidence>
<gene>
    <name evidence="1" type="ORF">A1OE_1249</name>
</gene>
<evidence type="ECO:0000313" key="1">
    <source>
        <dbReference type="EMBL" id="AFX99423.1"/>
    </source>
</evidence>
<dbReference type="Proteomes" id="UP000010077">
    <property type="component" value="Chromosome"/>
</dbReference>
<dbReference type="STRING" id="1193729.A1OE_1249"/>
<dbReference type="HOGENOM" id="CLU_3197417_0_0_5"/>
<protein>
    <submittedName>
        <fullName evidence="1">Uncharacterized protein</fullName>
    </submittedName>
</protein>
<proteinExistence type="predicted"/>
<name>K7Z5S6_9PROT</name>
<organism evidence="1 2">
    <name type="scientific">Candidatus Endolissoclinum faulkneri L2</name>
    <dbReference type="NCBI Taxonomy" id="1193729"/>
    <lineage>
        <taxon>Bacteria</taxon>
        <taxon>Pseudomonadati</taxon>
        <taxon>Pseudomonadota</taxon>
        <taxon>Alphaproteobacteria</taxon>
        <taxon>Rhodospirillales</taxon>
        <taxon>Rhodospirillaceae</taxon>
        <taxon>Candidatus Endolissoclinum</taxon>
    </lineage>
</organism>
<dbReference type="EMBL" id="CP003539">
    <property type="protein sequence ID" value="AFX99423.1"/>
    <property type="molecule type" value="Genomic_DNA"/>
</dbReference>
<dbReference type="AlphaFoldDB" id="K7Z5S6"/>
<sequence length="45" mass="5428">MVIFVLTKLELLRLLSEFFTSMSYIDLFIFVRLIDCNREKTSFSF</sequence>
<dbReference type="KEGG" id="thal:A1OE_1249"/>
<accession>K7Z5S6</accession>